<name>A0A0N4Z2N5_PARTI</name>
<keyword evidence="3" id="KW-1185">Reference proteome</keyword>
<dbReference type="Pfam" id="PF00085">
    <property type="entry name" value="Thioredoxin"/>
    <property type="match status" value="1"/>
</dbReference>
<evidence type="ECO:0000256" key="1">
    <source>
        <dbReference type="ARBA" id="ARBA00026148"/>
    </source>
</evidence>
<dbReference type="Proteomes" id="UP000038045">
    <property type="component" value="Unplaced"/>
</dbReference>
<proteinExistence type="predicted"/>
<evidence type="ECO:0000313" key="3">
    <source>
        <dbReference type="Proteomes" id="UP000038045"/>
    </source>
</evidence>
<feature type="domain" description="Thioredoxin" evidence="2">
    <location>
        <begin position="69"/>
        <end position="143"/>
    </location>
</feature>
<dbReference type="WBParaSite" id="PTRK_0000112900.1">
    <property type="protein sequence ID" value="PTRK_0000112900.1"/>
    <property type="gene ID" value="PTRK_0000112900"/>
</dbReference>
<sequence length="206" mass="24060">MDQLSAQLLQAAKVVEQQVDQQIAEFDNLDENGFEEIRRKRLAEMKEQAKKKKEWMENGHGKYEELSDETQFFNAAKKSDHFVCHFYKPDQFRCKVVDKLLEMLSKKYIGTKFVSVNCEKFPFLIKRLNIRVIPTIGISMDAKMCDYIRVFEELGDKDDISIDVLEERLARSGVIDMPIKKKVKTTNKTKIIRGKLLKDEDSDNDN</sequence>
<dbReference type="InterPro" id="IPR013766">
    <property type="entry name" value="Thioredoxin_domain"/>
</dbReference>
<evidence type="ECO:0000313" key="4">
    <source>
        <dbReference type="WBParaSite" id="PTRK_0000112900.1"/>
    </source>
</evidence>
<accession>A0A0N4Z2N5</accession>
<protein>
    <recommendedName>
        <fullName evidence="1">Thioredoxin domain-containing protein 9</fullName>
    </recommendedName>
</protein>
<dbReference type="STRING" id="131310.A0A0N4Z2N5"/>
<organism evidence="3 4">
    <name type="scientific">Parastrongyloides trichosuri</name>
    <name type="common">Possum-specific nematode worm</name>
    <dbReference type="NCBI Taxonomy" id="131310"/>
    <lineage>
        <taxon>Eukaryota</taxon>
        <taxon>Metazoa</taxon>
        <taxon>Ecdysozoa</taxon>
        <taxon>Nematoda</taxon>
        <taxon>Chromadorea</taxon>
        <taxon>Rhabditida</taxon>
        <taxon>Tylenchina</taxon>
        <taxon>Panagrolaimomorpha</taxon>
        <taxon>Strongyloidoidea</taxon>
        <taxon>Strongyloididae</taxon>
        <taxon>Parastrongyloides</taxon>
    </lineage>
</organism>
<dbReference type="PANTHER" id="PTHR21148">
    <property type="entry name" value="THIOREDOXIN DOMAIN-CONTAINING PROTEIN 9"/>
    <property type="match status" value="1"/>
</dbReference>
<evidence type="ECO:0000259" key="2">
    <source>
        <dbReference type="Pfam" id="PF00085"/>
    </source>
</evidence>
<dbReference type="InterPro" id="IPR036249">
    <property type="entry name" value="Thioredoxin-like_sf"/>
</dbReference>
<dbReference type="SUPFAM" id="SSF52833">
    <property type="entry name" value="Thioredoxin-like"/>
    <property type="match status" value="1"/>
</dbReference>
<reference evidence="4" key="1">
    <citation type="submission" date="2017-02" db="UniProtKB">
        <authorList>
            <consortium name="WormBaseParasite"/>
        </authorList>
    </citation>
    <scope>IDENTIFICATION</scope>
</reference>
<dbReference type="Gene3D" id="3.40.30.10">
    <property type="entry name" value="Glutaredoxin"/>
    <property type="match status" value="1"/>
</dbReference>
<dbReference type="CDD" id="cd02989">
    <property type="entry name" value="Phd_like_TxnDC9"/>
    <property type="match status" value="1"/>
</dbReference>
<dbReference type="AlphaFoldDB" id="A0A0N4Z2N5"/>